<dbReference type="Proteomes" id="UP001138768">
    <property type="component" value="Unassembled WGS sequence"/>
</dbReference>
<comment type="caution">
    <text evidence="1">The sequence shown here is derived from an EMBL/GenBank/DDBJ whole genome shotgun (WGS) entry which is preliminary data.</text>
</comment>
<dbReference type="AlphaFoldDB" id="A0A9X1B5L1"/>
<dbReference type="EMBL" id="NRRY01000042">
    <property type="protein sequence ID" value="MBK1620563.1"/>
    <property type="molecule type" value="Genomic_DNA"/>
</dbReference>
<sequence length="79" mass="9272">MIHSEHPSGQRAIPTIELKRYPNLRLLAWQLHQDWMPEDEAFSLYEREWRHVDTANLTADEQALIEHLTACYGQGVMNV</sequence>
<organism evidence="1 2">
    <name type="scientific">Lamprobacter modestohalophilus</name>
    <dbReference type="NCBI Taxonomy" id="1064514"/>
    <lineage>
        <taxon>Bacteria</taxon>
        <taxon>Pseudomonadati</taxon>
        <taxon>Pseudomonadota</taxon>
        <taxon>Gammaproteobacteria</taxon>
        <taxon>Chromatiales</taxon>
        <taxon>Chromatiaceae</taxon>
        <taxon>Lamprobacter</taxon>
    </lineage>
</organism>
<evidence type="ECO:0000313" key="1">
    <source>
        <dbReference type="EMBL" id="MBK1620563.1"/>
    </source>
</evidence>
<gene>
    <name evidence="1" type="ORF">CKO42_19445</name>
</gene>
<evidence type="ECO:0000313" key="2">
    <source>
        <dbReference type="Proteomes" id="UP001138768"/>
    </source>
</evidence>
<accession>A0A9X1B5L1</accession>
<protein>
    <submittedName>
        <fullName evidence="1">Uncharacterized protein</fullName>
    </submittedName>
</protein>
<name>A0A9X1B5L1_9GAMM</name>
<proteinExistence type="predicted"/>
<keyword evidence="2" id="KW-1185">Reference proteome</keyword>
<reference evidence="1 2" key="1">
    <citation type="journal article" date="2020" name="Microorganisms">
        <title>Osmotic Adaptation and Compatible Solute Biosynthesis of Phototrophic Bacteria as Revealed from Genome Analyses.</title>
        <authorList>
            <person name="Imhoff J.F."/>
            <person name="Rahn T."/>
            <person name="Kunzel S."/>
            <person name="Keller A."/>
            <person name="Neulinger S.C."/>
        </authorList>
    </citation>
    <scope>NUCLEOTIDE SEQUENCE [LARGE SCALE GENOMIC DNA]</scope>
    <source>
        <strain evidence="1 2">DSM 25653</strain>
    </source>
</reference>
<dbReference type="RefSeq" id="WP_200247653.1">
    <property type="nucleotide sequence ID" value="NZ_JAXUFI010000014.1"/>
</dbReference>